<dbReference type="EMBL" id="JACWMX010000001">
    <property type="protein sequence ID" value="MBD1391520.1"/>
    <property type="molecule type" value="Genomic_DNA"/>
</dbReference>
<protein>
    <submittedName>
        <fullName evidence="2">Smr/MutS family protein</fullName>
    </submittedName>
</protein>
<name>A0A926NN47_9SPHI</name>
<dbReference type="InterPro" id="IPR036781">
    <property type="entry name" value="Smr_assoc-like_sf"/>
</dbReference>
<dbReference type="SUPFAM" id="SSF158949">
    <property type="entry name" value="Smr-associated domain-like"/>
    <property type="match status" value="1"/>
</dbReference>
<dbReference type="Gene3D" id="2.60.40.1600">
    <property type="entry name" value="Smr-associated-like"/>
    <property type="match status" value="1"/>
</dbReference>
<dbReference type="AlphaFoldDB" id="A0A926NN47"/>
<evidence type="ECO:0000313" key="2">
    <source>
        <dbReference type="EMBL" id="MBD1391520.1"/>
    </source>
</evidence>
<dbReference type="Gene3D" id="3.30.1370.110">
    <property type="match status" value="1"/>
</dbReference>
<dbReference type="Proteomes" id="UP000619078">
    <property type="component" value="Unassembled WGS sequence"/>
</dbReference>
<reference evidence="2" key="1">
    <citation type="submission" date="2020-09" db="EMBL/GenBank/DDBJ databases">
        <title>Novel species of Mucilaginibacter isolated from a glacier on the Tibetan Plateau.</title>
        <authorList>
            <person name="Liu Q."/>
            <person name="Xin Y.-H."/>
        </authorList>
    </citation>
    <scope>NUCLEOTIDE SEQUENCE</scope>
    <source>
        <strain evidence="2">ZB1P21</strain>
    </source>
</reference>
<accession>A0A926NN47</accession>
<evidence type="ECO:0000313" key="3">
    <source>
        <dbReference type="Proteomes" id="UP000619078"/>
    </source>
</evidence>
<dbReference type="RefSeq" id="WP_191159533.1">
    <property type="nucleotide sequence ID" value="NZ_JACWMX010000001.1"/>
</dbReference>
<comment type="caution">
    <text evidence="2">The sequence shown here is derived from an EMBL/GenBank/DDBJ whole genome shotgun (WGS) entry which is preliminary data.</text>
</comment>
<proteinExistence type="predicted"/>
<gene>
    <name evidence="2" type="ORF">IDJ76_00280</name>
</gene>
<dbReference type="InterPro" id="IPR002625">
    <property type="entry name" value="Smr_dom"/>
</dbReference>
<dbReference type="PROSITE" id="PS50828">
    <property type="entry name" value="SMR"/>
    <property type="match status" value="1"/>
</dbReference>
<sequence length="315" mass="35420">MRYKLGDFVRFVDEKLEGYITKIIDEQMIGVTVEDDFEIPVLASKVTYVHGHGAASHDEEAVTQTSAITTGEFKSKGVHIAVIADVKANALVHLYLVNETSFQLLASVVTDAQKTIKGEFVGMIEPQSAVKVYSAKLSDLQLWPKFIFQVLFHTRQNQPLELPLNVTEQFKAKDFAGAKKIVPILKQQGWLVQLDQPELIIDAEKLKESFFKPAEEKQVVQKPVAELDLHIEKLRDDHQFLGSSEMLNIQVNAFKHALDGAIVHQMPDITFIHGTGNGILKHELHKLLSKHPKVQTFMDARKEKFGYGATKVVLK</sequence>
<evidence type="ECO:0000259" key="1">
    <source>
        <dbReference type="PROSITE" id="PS50828"/>
    </source>
</evidence>
<keyword evidence="3" id="KW-1185">Reference proteome</keyword>
<organism evidence="2 3">
    <name type="scientific">Mucilaginibacter glaciei</name>
    <dbReference type="NCBI Taxonomy" id="2772109"/>
    <lineage>
        <taxon>Bacteria</taxon>
        <taxon>Pseudomonadati</taxon>
        <taxon>Bacteroidota</taxon>
        <taxon>Sphingobacteriia</taxon>
        <taxon>Sphingobacteriales</taxon>
        <taxon>Sphingobacteriaceae</taxon>
        <taxon>Mucilaginibacter</taxon>
    </lineage>
</organism>
<feature type="domain" description="Smr" evidence="1">
    <location>
        <begin position="251"/>
        <end position="315"/>
    </location>
</feature>
<dbReference type="Pfam" id="PF01713">
    <property type="entry name" value="Smr"/>
    <property type="match status" value="1"/>
</dbReference>
<dbReference type="InterPro" id="IPR036063">
    <property type="entry name" value="Smr_dom_sf"/>
</dbReference>